<proteinExistence type="predicted"/>
<dbReference type="CDD" id="cd14789">
    <property type="entry name" value="Tiki"/>
    <property type="match status" value="1"/>
</dbReference>
<feature type="compositionally biased region" description="Low complexity" evidence="1">
    <location>
        <begin position="38"/>
        <end position="48"/>
    </location>
</feature>
<feature type="compositionally biased region" description="Pro residues" evidence="1">
    <location>
        <begin position="26"/>
        <end position="37"/>
    </location>
</feature>
<feature type="chain" id="PRO_5026009594" evidence="2">
    <location>
        <begin position="21"/>
        <end position="325"/>
    </location>
</feature>
<dbReference type="RefSeq" id="WP_166228325.1">
    <property type="nucleotide sequence ID" value="NZ_CP049989.1"/>
</dbReference>
<evidence type="ECO:0000256" key="2">
    <source>
        <dbReference type="SAM" id="SignalP"/>
    </source>
</evidence>
<dbReference type="PANTHER" id="PTHR40590:SF1">
    <property type="entry name" value="CYTOPLASMIC PROTEIN"/>
    <property type="match status" value="1"/>
</dbReference>
<keyword evidence="2" id="KW-0732">Signal</keyword>
<evidence type="ECO:0000256" key="1">
    <source>
        <dbReference type="SAM" id="MobiDB-lite"/>
    </source>
</evidence>
<organism evidence="3 4">
    <name type="scientific">Hydrogenophaga crocea</name>
    <dbReference type="NCBI Taxonomy" id="2716225"/>
    <lineage>
        <taxon>Bacteria</taxon>
        <taxon>Pseudomonadati</taxon>
        <taxon>Pseudomonadota</taxon>
        <taxon>Betaproteobacteria</taxon>
        <taxon>Burkholderiales</taxon>
        <taxon>Comamonadaceae</taxon>
        <taxon>Hydrogenophaga</taxon>
    </lineage>
</organism>
<dbReference type="AlphaFoldDB" id="A0A6G8IJG3"/>
<dbReference type="PANTHER" id="PTHR40590">
    <property type="entry name" value="CYTOPLASMIC PROTEIN-RELATED"/>
    <property type="match status" value="1"/>
</dbReference>
<dbReference type="KEGG" id="hcz:G9Q37_14885"/>
<dbReference type="InterPro" id="IPR047111">
    <property type="entry name" value="YbaP-like"/>
</dbReference>
<evidence type="ECO:0000313" key="4">
    <source>
        <dbReference type="Proteomes" id="UP000503162"/>
    </source>
</evidence>
<accession>A0A6G8IJG3</accession>
<reference evidence="3 4" key="1">
    <citation type="submission" date="2020-03" db="EMBL/GenBank/DDBJ databases">
        <title>Hydrogenophaga sp. nov. isolated from cyanobacterial mat.</title>
        <authorList>
            <person name="Thorat V."/>
            <person name="Kirdat K."/>
            <person name="Tiwarekar B."/>
            <person name="Costa E.D."/>
            <person name="Yadav A."/>
        </authorList>
    </citation>
    <scope>NUCLEOTIDE SEQUENCE [LARGE SCALE GENOMIC DNA]</scope>
    <source>
        <strain evidence="3 4">BA0156</strain>
    </source>
</reference>
<sequence length="325" mass="34767">MLTRLLRGLLALAIAGPLAAQTPTPALSPPTPAPAACPPQAQVPGPQQLQAAQAQARDRGALWRLEREGRTSWLYGTLHVGKLEWAFPGPQVLQALRSSDSVALELDVSDPALAQQLRDGLAGPAPTPPAALQQRLDRQIAAACVPAAAFAALHPLQQGMALLLLDARWIGLDPGYGVEHVLAGFAKSSRRPLIALETARQQLQALAPATPEEALRALDGTLTLLESGRSREVLARLAQAWADGDLDTVARYESWCDCATTDDDRAALRRLNDGRNPHLADRIAALHGEGRRLFAAVGLLHMTGEQALPRLLAERGFRVARVPLQ</sequence>
<dbReference type="InterPro" id="IPR002816">
    <property type="entry name" value="TraB/PrgY/GumN_fam"/>
</dbReference>
<gene>
    <name evidence="3" type="ORF">G9Q37_14885</name>
</gene>
<dbReference type="EMBL" id="CP049989">
    <property type="protein sequence ID" value="QIM53347.1"/>
    <property type="molecule type" value="Genomic_DNA"/>
</dbReference>
<dbReference type="Proteomes" id="UP000503162">
    <property type="component" value="Chromosome"/>
</dbReference>
<protein>
    <submittedName>
        <fullName evidence="3">TraB/GumN family protein</fullName>
    </submittedName>
</protein>
<keyword evidence="4" id="KW-1185">Reference proteome</keyword>
<dbReference type="Pfam" id="PF01963">
    <property type="entry name" value="TraB_PrgY_gumN"/>
    <property type="match status" value="1"/>
</dbReference>
<feature type="signal peptide" evidence="2">
    <location>
        <begin position="1"/>
        <end position="20"/>
    </location>
</feature>
<name>A0A6G8IJG3_9BURK</name>
<evidence type="ECO:0000313" key="3">
    <source>
        <dbReference type="EMBL" id="QIM53347.1"/>
    </source>
</evidence>
<feature type="region of interest" description="Disordered" evidence="1">
    <location>
        <begin position="23"/>
        <end position="48"/>
    </location>
</feature>